<dbReference type="Pfam" id="PF13472">
    <property type="entry name" value="Lipase_GDSL_2"/>
    <property type="match status" value="1"/>
</dbReference>
<feature type="domain" description="SGNH hydrolase-type esterase" evidence="4">
    <location>
        <begin position="323"/>
        <end position="501"/>
    </location>
</feature>
<dbReference type="EMBL" id="JAGPXD010000002">
    <property type="protein sequence ID" value="KAH7367009.1"/>
    <property type="molecule type" value="Genomic_DNA"/>
</dbReference>
<dbReference type="PANTHER" id="PTHR30383:SF31">
    <property type="entry name" value="SGNH HYDROLASE-TYPE ESTERASE DOMAIN-CONTAINING PROTEIN-RELATED"/>
    <property type="match status" value="1"/>
</dbReference>
<evidence type="ECO:0000259" key="4">
    <source>
        <dbReference type="Pfam" id="PF13472"/>
    </source>
</evidence>
<evidence type="ECO:0000313" key="7">
    <source>
        <dbReference type="Proteomes" id="UP000813385"/>
    </source>
</evidence>
<dbReference type="CDD" id="cd21176">
    <property type="entry name" value="LPMO_auxiliary-like"/>
    <property type="match status" value="1"/>
</dbReference>
<keyword evidence="2" id="KW-0472">Membrane</keyword>
<evidence type="ECO:0000256" key="2">
    <source>
        <dbReference type="SAM" id="Phobius"/>
    </source>
</evidence>
<accession>A0A8K0TH75</accession>
<feature type="region of interest" description="Disordered" evidence="1">
    <location>
        <begin position="192"/>
        <end position="218"/>
    </location>
</feature>
<dbReference type="AlphaFoldDB" id="A0A8K0TH75"/>
<comment type="caution">
    <text evidence="6">The sequence shown here is derived from an EMBL/GenBank/DDBJ whole genome shotgun (WGS) entry which is preliminary data.</text>
</comment>
<dbReference type="InterPro" id="IPR013830">
    <property type="entry name" value="SGNH_hydro"/>
</dbReference>
<sequence>MASLRLLAGVLALAAAPAAAHSDADYANMGPMGFMWPSDREWVDSGHAMKGPCGSADGAAPVNRTNFPLTDGALALEQKQHVFDVQVSITFDEAPSNTSDFDVLIPQDRIRALDFAHVCIDLPTLPSAATEGRNATIRLRYVAEYLDPNHSHDRRRHLPVNETFYSCADITLMARDEFFRIDDIPCFNATGDFDEGHSHDEDDEAEVEEGSDGDDESGLSKGDIAGIVIGSVVGLAVIATALWYFIRRDRREKQMVQRMTAAGEAKSIAETRVSDFMAPSHILRAALLLLASSASVLAAPAHPLEDRFAALVAGNVSLRIMPLGASITYGVGSSDGNGYRAALRTLLNDDGNPIDYVGSRANGTICDNEVEGWPGYRISDVLEKAELSVPKTLPNLILINAGTNDCAAPAEGEDPAQAGERMLAMLEYLWGASPRGTIVLSTLLVNEASDECIRGINDQFRTLVEEQQARSKKVALADMRGPAGPVLADLVDGTHPGDEGFKKMADVWFAAIEDAASRGWIEEPQALPANATDPE</sequence>
<dbReference type="OrthoDB" id="6123at2759"/>
<dbReference type="Pfam" id="PF20238">
    <property type="entry name" value="BIM1-like_dom"/>
    <property type="match status" value="1"/>
</dbReference>
<dbReference type="CDD" id="cd01833">
    <property type="entry name" value="XynB_like"/>
    <property type="match status" value="1"/>
</dbReference>
<organism evidence="6 7">
    <name type="scientific">Plectosphaerella cucumerina</name>
    <dbReference type="NCBI Taxonomy" id="40658"/>
    <lineage>
        <taxon>Eukaryota</taxon>
        <taxon>Fungi</taxon>
        <taxon>Dikarya</taxon>
        <taxon>Ascomycota</taxon>
        <taxon>Pezizomycotina</taxon>
        <taxon>Sordariomycetes</taxon>
        <taxon>Hypocreomycetidae</taxon>
        <taxon>Glomerellales</taxon>
        <taxon>Plectosphaerellaceae</taxon>
        <taxon>Plectosphaerella</taxon>
    </lineage>
</organism>
<reference evidence="6" key="1">
    <citation type="journal article" date="2021" name="Nat. Commun.">
        <title>Genetic determinants of endophytism in the Arabidopsis root mycobiome.</title>
        <authorList>
            <person name="Mesny F."/>
            <person name="Miyauchi S."/>
            <person name="Thiergart T."/>
            <person name="Pickel B."/>
            <person name="Atanasova L."/>
            <person name="Karlsson M."/>
            <person name="Huettel B."/>
            <person name="Barry K.W."/>
            <person name="Haridas S."/>
            <person name="Chen C."/>
            <person name="Bauer D."/>
            <person name="Andreopoulos W."/>
            <person name="Pangilinan J."/>
            <person name="LaButti K."/>
            <person name="Riley R."/>
            <person name="Lipzen A."/>
            <person name="Clum A."/>
            <person name="Drula E."/>
            <person name="Henrissat B."/>
            <person name="Kohler A."/>
            <person name="Grigoriev I.V."/>
            <person name="Martin F.M."/>
            <person name="Hacquard S."/>
        </authorList>
    </citation>
    <scope>NUCLEOTIDE SEQUENCE</scope>
    <source>
        <strain evidence="6">MPI-CAGE-AT-0016</strain>
    </source>
</reference>
<evidence type="ECO:0000256" key="3">
    <source>
        <dbReference type="SAM" id="SignalP"/>
    </source>
</evidence>
<keyword evidence="3" id="KW-0732">Signal</keyword>
<dbReference type="GO" id="GO:0004622">
    <property type="term" value="F:phosphatidylcholine lysophospholipase activity"/>
    <property type="evidence" value="ECO:0007669"/>
    <property type="project" value="TreeGrafter"/>
</dbReference>
<dbReference type="PANTHER" id="PTHR30383">
    <property type="entry name" value="THIOESTERASE 1/PROTEASE 1/LYSOPHOSPHOLIPASE L1"/>
    <property type="match status" value="1"/>
</dbReference>
<dbReference type="InterPro" id="IPR046530">
    <property type="entry name" value="BIM1-like_dom"/>
</dbReference>
<feature type="transmembrane region" description="Helical" evidence="2">
    <location>
        <begin position="224"/>
        <end position="246"/>
    </location>
</feature>
<evidence type="ECO:0000259" key="5">
    <source>
        <dbReference type="Pfam" id="PF20238"/>
    </source>
</evidence>
<evidence type="ECO:0000313" key="6">
    <source>
        <dbReference type="EMBL" id="KAH7367009.1"/>
    </source>
</evidence>
<feature type="chain" id="PRO_5035473855" evidence="3">
    <location>
        <begin position="21"/>
        <end position="535"/>
    </location>
</feature>
<keyword evidence="6" id="KW-0378">Hydrolase</keyword>
<gene>
    <name evidence="6" type="ORF">B0T11DRAFT_336450</name>
</gene>
<proteinExistence type="predicted"/>
<name>A0A8K0TH75_9PEZI</name>
<dbReference type="InterPro" id="IPR036514">
    <property type="entry name" value="SGNH_hydro_sf"/>
</dbReference>
<feature type="signal peptide" evidence="3">
    <location>
        <begin position="1"/>
        <end position="20"/>
    </location>
</feature>
<keyword evidence="7" id="KW-1185">Reference proteome</keyword>
<feature type="transmembrane region" description="Helical" evidence="2">
    <location>
        <begin position="282"/>
        <end position="302"/>
    </location>
</feature>
<protein>
    <submittedName>
        <fullName evidence="6">SGNH hydrolase-type esterase domain-containing protein</fullName>
    </submittedName>
</protein>
<dbReference type="Gene3D" id="3.40.50.1110">
    <property type="entry name" value="SGNH hydrolase"/>
    <property type="match status" value="1"/>
</dbReference>
<keyword evidence="2" id="KW-0812">Transmembrane</keyword>
<dbReference type="CDD" id="cd12087">
    <property type="entry name" value="TM_EGFR-like"/>
    <property type="match status" value="1"/>
</dbReference>
<feature type="domain" description="Copper acquisition factor BIM1-like" evidence="5">
    <location>
        <begin position="29"/>
        <end position="191"/>
    </location>
</feature>
<feature type="compositionally biased region" description="Acidic residues" evidence="1">
    <location>
        <begin position="201"/>
        <end position="217"/>
    </location>
</feature>
<dbReference type="SUPFAM" id="SSF52266">
    <property type="entry name" value="SGNH hydrolase"/>
    <property type="match status" value="1"/>
</dbReference>
<dbReference type="InterPro" id="IPR051532">
    <property type="entry name" value="Ester_Hydrolysis_Enzymes"/>
</dbReference>
<evidence type="ECO:0000256" key="1">
    <source>
        <dbReference type="SAM" id="MobiDB-lite"/>
    </source>
</evidence>
<dbReference type="Proteomes" id="UP000813385">
    <property type="component" value="Unassembled WGS sequence"/>
</dbReference>
<keyword evidence="2" id="KW-1133">Transmembrane helix</keyword>